<feature type="compositionally biased region" description="Basic and acidic residues" evidence="1">
    <location>
        <begin position="1"/>
        <end position="11"/>
    </location>
</feature>
<sequence>MNSSRKAEPWDMRSQAEPGNEGADYKYSVRIHGQERTGADQMSHEIDTQTKVIYQTGYAE</sequence>
<organism evidence="2 3">
    <name type="scientific">Desulfonema magnum</name>
    <dbReference type="NCBI Taxonomy" id="45655"/>
    <lineage>
        <taxon>Bacteria</taxon>
        <taxon>Pseudomonadati</taxon>
        <taxon>Thermodesulfobacteriota</taxon>
        <taxon>Desulfobacteria</taxon>
        <taxon>Desulfobacterales</taxon>
        <taxon>Desulfococcaceae</taxon>
        <taxon>Desulfonema</taxon>
    </lineage>
</organism>
<gene>
    <name evidence="2" type="ORF">dnm_089630</name>
</gene>
<evidence type="ECO:0000313" key="3">
    <source>
        <dbReference type="Proteomes" id="UP000663722"/>
    </source>
</evidence>
<dbReference type="RefSeq" id="WP_207680057.1">
    <property type="nucleotide sequence ID" value="NZ_CP061800.1"/>
</dbReference>
<feature type="region of interest" description="Disordered" evidence="1">
    <location>
        <begin position="1"/>
        <end position="26"/>
    </location>
</feature>
<dbReference type="Proteomes" id="UP000663722">
    <property type="component" value="Chromosome"/>
</dbReference>
<dbReference type="EMBL" id="CP061800">
    <property type="protein sequence ID" value="QTA92870.1"/>
    <property type="molecule type" value="Genomic_DNA"/>
</dbReference>
<keyword evidence="3" id="KW-1185">Reference proteome</keyword>
<proteinExistence type="predicted"/>
<evidence type="ECO:0000256" key="1">
    <source>
        <dbReference type="SAM" id="MobiDB-lite"/>
    </source>
</evidence>
<evidence type="ECO:0000313" key="2">
    <source>
        <dbReference type="EMBL" id="QTA92870.1"/>
    </source>
</evidence>
<name>A0A975BW38_9BACT</name>
<dbReference type="AlphaFoldDB" id="A0A975BW38"/>
<accession>A0A975BW38</accession>
<dbReference type="KEGG" id="dmm:dnm_089630"/>
<protein>
    <submittedName>
        <fullName evidence="2">Uncharacterized protein</fullName>
    </submittedName>
</protein>
<reference evidence="2" key="1">
    <citation type="journal article" date="2021" name="Microb. Physiol.">
        <title>Proteogenomic Insights into the Physiology of Marine, Sulfate-Reducing, Filamentous Desulfonema limicola and Desulfonema magnum.</title>
        <authorList>
            <person name="Schnaars V."/>
            <person name="Wohlbrand L."/>
            <person name="Scheve S."/>
            <person name="Hinrichs C."/>
            <person name="Reinhardt R."/>
            <person name="Rabus R."/>
        </authorList>
    </citation>
    <scope>NUCLEOTIDE SEQUENCE</scope>
    <source>
        <strain evidence="2">4be13</strain>
    </source>
</reference>